<gene>
    <name evidence="1" type="ORF">GJ699_02655</name>
</gene>
<dbReference type="AlphaFoldDB" id="A0A6I2KXY6"/>
<organism evidence="1 2">
    <name type="scientific">Duganella guangzhouensis</name>
    <dbReference type="NCBI Taxonomy" id="2666084"/>
    <lineage>
        <taxon>Bacteria</taxon>
        <taxon>Pseudomonadati</taxon>
        <taxon>Pseudomonadota</taxon>
        <taxon>Betaproteobacteria</taxon>
        <taxon>Burkholderiales</taxon>
        <taxon>Oxalobacteraceae</taxon>
        <taxon>Telluria group</taxon>
        <taxon>Duganella</taxon>
    </lineage>
</organism>
<sequence length="518" mass="51286">MDRTIVYPLEETTETDLLNTNKFAMIALAKLAVAILGTGPHLHGLACTPGAGLTVSVAAGQILKTGAIDATAYSSLGADSHTILKQGLVLDATALSCPAPTTAGKSINYLVQIGYADTDTGGTVLPFYNASNPAIPFTGPGGSGAAVSTVRAAQCLVQVKAGAAANTGSQTTPAADSGFVAAYVVQVDYGMAAIPQANITVASGAPFLAGLLNSHHGGGAGQAPKVDLATETTGTLPLSNLPTGLTIWCGTSTGAANAQVVAVPTGMTTFPTGTGIAWKVGAGLTNTSALTVTVGGFGTCSVLKDGPTGPIPLTGGELVAGQVANARFDGTILQLSSTELGTAALANASSNTGVVAAVNGVATVGQVPTFTDTAGTVGAGRAVTANTGKLAAVQGSPTIGHMAVFDANGSLQDGGIAGVAAAPTYLNYANANNTVLGPGAYNADTLPANGGAFTVLLPAAPAIGAALDFTDVSGSWNTNYFTLGRNGNTIEGLSEDFVFNVAGLVFRIEWNGTTWRLI</sequence>
<dbReference type="EMBL" id="WKJK01000001">
    <property type="protein sequence ID" value="MRW88879.1"/>
    <property type="molecule type" value="Genomic_DNA"/>
</dbReference>
<accession>A0A6I2KXY6</accession>
<evidence type="ECO:0000313" key="1">
    <source>
        <dbReference type="EMBL" id="MRW88879.1"/>
    </source>
</evidence>
<evidence type="ECO:0000313" key="2">
    <source>
        <dbReference type="Proteomes" id="UP000433309"/>
    </source>
</evidence>
<dbReference type="Proteomes" id="UP000433309">
    <property type="component" value="Unassembled WGS sequence"/>
</dbReference>
<protein>
    <submittedName>
        <fullName evidence="1">Uncharacterized protein</fullName>
    </submittedName>
</protein>
<dbReference type="RefSeq" id="WP_154372816.1">
    <property type="nucleotide sequence ID" value="NZ_WKJK01000001.1"/>
</dbReference>
<keyword evidence="2" id="KW-1185">Reference proteome</keyword>
<comment type="caution">
    <text evidence="1">The sequence shown here is derived from an EMBL/GenBank/DDBJ whole genome shotgun (WGS) entry which is preliminary data.</text>
</comment>
<reference evidence="1 2" key="1">
    <citation type="submission" date="2019-11" db="EMBL/GenBank/DDBJ databases">
        <title>Novel species isolated from a subtropical stream in China.</title>
        <authorList>
            <person name="Lu H."/>
        </authorList>
    </citation>
    <scope>NUCLEOTIDE SEQUENCE [LARGE SCALE GENOMIC DNA]</scope>
    <source>
        <strain evidence="1 2">FT80W</strain>
    </source>
</reference>
<proteinExistence type="predicted"/>
<name>A0A6I2KXY6_9BURK</name>